<sequence length="108" mass="11588">MNGAEMFRYMPWPFEEGTFPAALGAVVTRSVLGGAAVLQVLHSPEGDWAVSDGEDPNAPGACVATHIRHVVSADPTLEELAAIPPGTQADRRTPDDPWELSSFEWGEE</sequence>
<reference evidence="2 3" key="1">
    <citation type="journal article" date="2019" name="Int. J. Syst. Evol. Microbiol.">
        <title>The Global Catalogue of Microorganisms (GCM) 10K type strain sequencing project: providing services to taxonomists for standard genome sequencing and annotation.</title>
        <authorList>
            <consortium name="The Broad Institute Genomics Platform"/>
            <consortium name="The Broad Institute Genome Sequencing Center for Infectious Disease"/>
            <person name="Wu L."/>
            <person name="Ma J."/>
        </authorList>
    </citation>
    <scope>NUCLEOTIDE SEQUENCE [LARGE SCALE GENOMIC DNA]</scope>
    <source>
        <strain evidence="2 3">JCM 14319</strain>
    </source>
</reference>
<keyword evidence="3" id="KW-1185">Reference proteome</keyword>
<accession>A0ABN2KWP5</accession>
<dbReference type="Proteomes" id="UP001500506">
    <property type="component" value="Unassembled WGS sequence"/>
</dbReference>
<evidence type="ECO:0000256" key="1">
    <source>
        <dbReference type="SAM" id="MobiDB-lite"/>
    </source>
</evidence>
<name>A0ABN2KWP5_9MICO</name>
<proteinExistence type="predicted"/>
<feature type="region of interest" description="Disordered" evidence="1">
    <location>
        <begin position="82"/>
        <end position="108"/>
    </location>
</feature>
<dbReference type="EMBL" id="BAAANH010000007">
    <property type="protein sequence ID" value="GAA1768061.1"/>
    <property type="molecule type" value="Genomic_DNA"/>
</dbReference>
<organism evidence="2 3">
    <name type="scientific">Agromyces humatus</name>
    <dbReference type="NCBI Taxonomy" id="279573"/>
    <lineage>
        <taxon>Bacteria</taxon>
        <taxon>Bacillati</taxon>
        <taxon>Actinomycetota</taxon>
        <taxon>Actinomycetes</taxon>
        <taxon>Micrococcales</taxon>
        <taxon>Microbacteriaceae</taxon>
        <taxon>Agromyces</taxon>
    </lineage>
</organism>
<evidence type="ECO:0000313" key="3">
    <source>
        <dbReference type="Proteomes" id="UP001500506"/>
    </source>
</evidence>
<gene>
    <name evidence="2" type="ORF">GCM10009747_31060</name>
</gene>
<protein>
    <submittedName>
        <fullName evidence="2">Uncharacterized protein</fullName>
    </submittedName>
</protein>
<evidence type="ECO:0000313" key="2">
    <source>
        <dbReference type="EMBL" id="GAA1768061.1"/>
    </source>
</evidence>
<comment type="caution">
    <text evidence="2">The sequence shown here is derived from an EMBL/GenBank/DDBJ whole genome shotgun (WGS) entry which is preliminary data.</text>
</comment>